<sequence>MKQLLGRIIPALIILSVAFNVWAESSVWVVSSSKAKVYLAGSFHMLRASDYPLPAEFSTAYKNSRKIIFEIPPDETGNQGQMVEFLGGAIYADGTTLKDHISPEAYAKAEKFCRERNYPLELYRLFKPALFVMTLTIQEMNRIGADPQKGVDYYFKEKALQDGKATGSLETVDEQLRLLLSMESTVGNDQILEAIDEFKQIETALKEYLVAWRKGDEIKMEELYINGLKLYPKLYQAIVVDRNNRWLGDIKKFLNDSGNTMVVVGAAHLVGPDGLVNLLRRQGYNVVKLQK</sequence>
<dbReference type="Pfam" id="PF01963">
    <property type="entry name" value="TraB_PrgY_gumN"/>
    <property type="match status" value="1"/>
</dbReference>
<protein>
    <recommendedName>
        <fullName evidence="2">TraB/GumN family protein</fullName>
    </recommendedName>
</protein>
<evidence type="ECO:0008006" key="2">
    <source>
        <dbReference type="Google" id="ProtNLM"/>
    </source>
</evidence>
<reference evidence="1" key="1">
    <citation type="journal article" date="2015" name="Proc. Natl. Acad. Sci. U.S.A.">
        <title>Networks of energetic and metabolic interactions define dynamics in microbial communities.</title>
        <authorList>
            <person name="Embree M."/>
            <person name="Liu J.K."/>
            <person name="Al-Bassam M.M."/>
            <person name="Zengler K."/>
        </authorList>
    </citation>
    <scope>NUCLEOTIDE SEQUENCE</scope>
</reference>
<name>A0A0W8FQG3_9ZZZZ</name>
<accession>A0A0W8FQG3</accession>
<comment type="caution">
    <text evidence="1">The sequence shown here is derived from an EMBL/GenBank/DDBJ whole genome shotgun (WGS) entry which is preliminary data.</text>
</comment>
<dbReference type="PANTHER" id="PTHR40590">
    <property type="entry name" value="CYTOPLASMIC PROTEIN-RELATED"/>
    <property type="match status" value="1"/>
</dbReference>
<dbReference type="EMBL" id="LNQE01000918">
    <property type="protein sequence ID" value="KUG23167.1"/>
    <property type="molecule type" value="Genomic_DNA"/>
</dbReference>
<proteinExistence type="predicted"/>
<dbReference type="InterPro" id="IPR047111">
    <property type="entry name" value="YbaP-like"/>
</dbReference>
<organism evidence="1">
    <name type="scientific">hydrocarbon metagenome</name>
    <dbReference type="NCBI Taxonomy" id="938273"/>
    <lineage>
        <taxon>unclassified sequences</taxon>
        <taxon>metagenomes</taxon>
        <taxon>ecological metagenomes</taxon>
    </lineage>
</organism>
<dbReference type="AlphaFoldDB" id="A0A0W8FQG3"/>
<gene>
    <name evidence="1" type="ORF">ASZ90_007039</name>
</gene>
<dbReference type="PANTHER" id="PTHR40590:SF1">
    <property type="entry name" value="CYTOPLASMIC PROTEIN"/>
    <property type="match status" value="1"/>
</dbReference>
<dbReference type="CDD" id="cd14789">
    <property type="entry name" value="Tiki"/>
    <property type="match status" value="1"/>
</dbReference>
<evidence type="ECO:0000313" key="1">
    <source>
        <dbReference type="EMBL" id="KUG23167.1"/>
    </source>
</evidence>
<dbReference type="InterPro" id="IPR002816">
    <property type="entry name" value="TraB/PrgY/GumN_fam"/>
</dbReference>